<name>A0A7R8YWG7_HERIL</name>
<dbReference type="Pfam" id="PF00498">
    <property type="entry name" value="FHA"/>
    <property type="match status" value="1"/>
</dbReference>
<dbReference type="Proteomes" id="UP000594454">
    <property type="component" value="Chromosome 4"/>
</dbReference>
<accession>A0A7R8YWG7</accession>
<gene>
    <name evidence="5" type="ORF">HERILL_LOCUS10575</name>
</gene>
<dbReference type="InterPro" id="IPR051176">
    <property type="entry name" value="Cent_Immune-Sig_Mod"/>
</dbReference>
<feature type="coiled-coil region" evidence="1">
    <location>
        <begin position="366"/>
        <end position="449"/>
    </location>
</feature>
<sequence>MRLTFNQVFNCAFFFHSEQRRRPSIINATVQDMVIVSKDWMENVEDTKPLLDPNTLIMASPVAVNSNENTVRNDWKQQVQSSIIGTQNNRSSESPQCARVVLYCQPNSHPFQTRTLLLEPNQEVKVGRSIARNRVSENTAIFDCKVLSRNHAVIWYSDGKFYIKDTRSSNGTFINEQRISQSEPEELHFGDIIKFGVDVVENSRQEVHGCIIASVKLYLPDGREFISNSSSRSIPGEGVISLEELHRLHHYMQEAVQREKLLEVKLHDIQKIIEVTRRNTTSCWQAMIDEDRLLNRIDILENKLQFFQKNAPENSLRDEILKLQEDKCLYQNSAKEALRKVYQERMDATQKLSTIERALCSSEDECSLLRDQLLRAQQNLQEVNARLTRFEAECKEYREKSEKAQNQVQKQDTETQQLYAQLNEKGEECEEYKSQIDTLLAEKHDLEKRLKITGNANDEKSEGDTISTGSKPAGKGTVMKWFENSELKNKEESADIIRAICNDTDDENGDEIDIDVDLSGVYNKLTNLEKNLSQLANELKKDEKNEPEKNSTSVNSPFNNGNSNTEPKYEESVRSDVSTLMEVYNELFQNVSYLKSAKENMQHREKNIEVKFRRAQEELNNLRLELEARPTYNQFKEKVSLNEVLQNDIAALNLKQQEMQEQIDKVLRENVALQESMNVKSAEKINISLQTEPCEEKKDCKQKSTCETDITSKPSSDLDDDLVDSDLEVLRNPAVQQEEELIIFKEKYECITNENLELKQTIAKLQNSESIIQRTGPMRILLGGAIFVIFLSFIISAFFNL</sequence>
<keyword evidence="3" id="KW-0812">Transmembrane</keyword>
<evidence type="ECO:0000313" key="6">
    <source>
        <dbReference type="Proteomes" id="UP000594454"/>
    </source>
</evidence>
<dbReference type="EMBL" id="LR899012">
    <property type="protein sequence ID" value="CAD7087903.1"/>
    <property type="molecule type" value="Genomic_DNA"/>
</dbReference>
<keyword evidence="3" id="KW-1133">Transmembrane helix</keyword>
<dbReference type="OrthoDB" id="687730at2759"/>
<feature type="region of interest" description="Disordered" evidence="2">
    <location>
        <begin position="541"/>
        <end position="573"/>
    </location>
</feature>
<proteinExistence type="predicted"/>
<dbReference type="PANTHER" id="PTHR15715">
    <property type="entry name" value="CENTROSOMAL PROTEIN OF 170 KDA"/>
    <property type="match status" value="1"/>
</dbReference>
<reference evidence="5 6" key="1">
    <citation type="submission" date="2020-11" db="EMBL/GenBank/DDBJ databases">
        <authorList>
            <person name="Wallbank WR R."/>
            <person name="Pardo Diaz C."/>
            <person name="Kozak K."/>
            <person name="Martin S."/>
            <person name="Jiggins C."/>
            <person name="Moest M."/>
            <person name="Warren A I."/>
            <person name="Generalovic N T."/>
            <person name="Byers J.R.P. K."/>
            <person name="Montejo-Kovacevich G."/>
            <person name="Yen C E."/>
        </authorList>
    </citation>
    <scope>NUCLEOTIDE SEQUENCE [LARGE SCALE GENOMIC DNA]</scope>
</reference>
<dbReference type="PROSITE" id="PS50006">
    <property type="entry name" value="FHA_DOMAIN"/>
    <property type="match status" value="1"/>
</dbReference>
<evidence type="ECO:0000259" key="4">
    <source>
        <dbReference type="PROSITE" id="PS50006"/>
    </source>
</evidence>
<organism evidence="5 6">
    <name type="scientific">Hermetia illucens</name>
    <name type="common">Black soldier fly</name>
    <dbReference type="NCBI Taxonomy" id="343691"/>
    <lineage>
        <taxon>Eukaryota</taxon>
        <taxon>Metazoa</taxon>
        <taxon>Ecdysozoa</taxon>
        <taxon>Arthropoda</taxon>
        <taxon>Hexapoda</taxon>
        <taxon>Insecta</taxon>
        <taxon>Pterygota</taxon>
        <taxon>Neoptera</taxon>
        <taxon>Endopterygota</taxon>
        <taxon>Diptera</taxon>
        <taxon>Brachycera</taxon>
        <taxon>Stratiomyomorpha</taxon>
        <taxon>Stratiomyidae</taxon>
        <taxon>Hermetiinae</taxon>
        <taxon>Hermetia</taxon>
    </lineage>
</organism>
<dbReference type="InterPro" id="IPR008984">
    <property type="entry name" value="SMAD_FHA_dom_sf"/>
</dbReference>
<feature type="transmembrane region" description="Helical" evidence="3">
    <location>
        <begin position="780"/>
        <end position="799"/>
    </location>
</feature>
<evidence type="ECO:0000313" key="5">
    <source>
        <dbReference type="EMBL" id="CAD7087903.1"/>
    </source>
</evidence>
<evidence type="ECO:0000256" key="2">
    <source>
        <dbReference type="SAM" id="MobiDB-lite"/>
    </source>
</evidence>
<dbReference type="SUPFAM" id="SSF49879">
    <property type="entry name" value="SMAD/FHA domain"/>
    <property type="match status" value="1"/>
</dbReference>
<feature type="compositionally biased region" description="Polar residues" evidence="2">
    <location>
        <begin position="550"/>
        <end position="566"/>
    </location>
</feature>
<evidence type="ECO:0000256" key="1">
    <source>
        <dbReference type="SAM" id="Coils"/>
    </source>
</evidence>
<keyword evidence="3" id="KW-0472">Membrane</keyword>
<protein>
    <recommendedName>
        <fullName evidence="4">FHA domain-containing protein</fullName>
    </recommendedName>
</protein>
<dbReference type="InParanoid" id="A0A7R8YWG7"/>
<keyword evidence="6" id="KW-1185">Reference proteome</keyword>
<dbReference type="CDD" id="cd21911">
    <property type="entry name" value="CC1_SLMAP"/>
    <property type="match status" value="1"/>
</dbReference>
<dbReference type="CDD" id="cd22679">
    <property type="entry name" value="FHA_SLMAP"/>
    <property type="match status" value="1"/>
</dbReference>
<keyword evidence="1" id="KW-0175">Coiled coil</keyword>
<dbReference type="Gene3D" id="2.60.200.20">
    <property type="match status" value="1"/>
</dbReference>
<dbReference type="AlphaFoldDB" id="A0A7R8YWG7"/>
<dbReference type="PANTHER" id="PTHR15715:SF37">
    <property type="entry name" value="LD47843P"/>
    <property type="match status" value="1"/>
</dbReference>
<feature type="coiled-coil region" evidence="1">
    <location>
        <begin position="598"/>
        <end position="676"/>
    </location>
</feature>
<dbReference type="InterPro" id="IPR000253">
    <property type="entry name" value="FHA_dom"/>
</dbReference>
<feature type="domain" description="FHA" evidence="4">
    <location>
        <begin position="124"/>
        <end position="179"/>
    </location>
</feature>
<evidence type="ECO:0000256" key="3">
    <source>
        <dbReference type="SAM" id="Phobius"/>
    </source>
</evidence>
<dbReference type="SMART" id="SM00240">
    <property type="entry name" value="FHA"/>
    <property type="match status" value="1"/>
</dbReference>